<accession>A0A8H6TTW5</accession>
<evidence type="ECO:0000256" key="1">
    <source>
        <dbReference type="ARBA" id="ARBA00005641"/>
    </source>
</evidence>
<organism evidence="5 6">
    <name type="scientific">Mycena chlorophos</name>
    <name type="common">Agaric fungus</name>
    <name type="synonym">Agaricus chlorophos</name>
    <dbReference type="NCBI Taxonomy" id="658473"/>
    <lineage>
        <taxon>Eukaryota</taxon>
        <taxon>Fungi</taxon>
        <taxon>Dikarya</taxon>
        <taxon>Basidiomycota</taxon>
        <taxon>Agaricomycotina</taxon>
        <taxon>Agaricomycetes</taxon>
        <taxon>Agaricomycetidae</taxon>
        <taxon>Agaricales</taxon>
        <taxon>Marasmiineae</taxon>
        <taxon>Mycenaceae</taxon>
        <taxon>Mycena</taxon>
    </lineage>
</organism>
<dbReference type="PANTHER" id="PTHR31308:SF6">
    <property type="entry name" value="GLYCOSIDE HYDROLASE FAMILY 5 C-TERMINAL DOMAIN-CONTAINING PROTEIN"/>
    <property type="match status" value="1"/>
</dbReference>
<evidence type="ECO:0000313" key="5">
    <source>
        <dbReference type="EMBL" id="KAF7322691.1"/>
    </source>
</evidence>
<dbReference type="PANTHER" id="PTHR31308">
    <property type="match status" value="1"/>
</dbReference>
<evidence type="ECO:0000259" key="4">
    <source>
        <dbReference type="Pfam" id="PF00150"/>
    </source>
</evidence>
<keyword evidence="2 5" id="KW-0378">Hydrolase</keyword>
<protein>
    <submittedName>
        <fullName evidence="5">Glycoside hydrolase family 5 protein</fullName>
    </submittedName>
</protein>
<comment type="caution">
    <text evidence="5">The sequence shown here is derived from an EMBL/GenBank/DDBJ whole genome shotgun (WGS) entry which is preliminary data.</text>
</comment>
<dbReference type="GO" id="GO:0050295">
    <property type="term" value="F:steryl-beta-glucosidase activity"/>
    <property type="evidence" value="ECO:0007669"/>
    <property type="project" value="TreeGrafter"/>
</dbReference>
<dbReference type="OrthoDB" id="9971853at2759"/>
<dbReference type="Pfam" id="PF00150">
    <property type="entry name" value="Cellulase"/>
    <property type="match status" value="1"/>
</dbReference>
<dbReference type="Proteomes" id="UP000613580">
    <property type="component" value="Unassembled WGS sequence"/>
</dbReference>
<dbReference type="GO" id="GO:0000272">
    <property type="term" value="P:polysaccharide catabolic process"/>
    <property type="evidence" value="ECO:0007669"/>
    <property type="project" value="InterPro"/>
</dbReference>
<dbReference type="InterPro" id="IPR052066">
    <property type="entry name" value="Glycosphingolipid_Hydrolases"/>
</dbReference>
<evidence type="ECO:0000256" key="3">
    <source>
        <dbReference type="ARBA" id="ARBA00023295"/>
    </source>
</evidence>
<dbReference type="InterPro" id="IPR017853">
    <property type="entry name" value="GH"/>
</dbReference>
<keyword evidence="6" id="KW-1185">Reference proteome</keyword>
<dbReference type="GO" id="GO:1904462">
    <property type="term" value="P:ergosteryl 3-beta-D-glucoside catabolic process"/>
    <property type="evidence" value="ECO:0007669"/>
    <property type="project" value="TreeGrafter"/>
</dbReference>
<evidence type="ECO:0000256" key="2">
    <source>
        <dbReference type="ARBA" id="ARBA00022801"/>
    </source>
</evidence>
<evidence type="ECO:0000313" key="6">
    <source>
        <dbReference type="Proteomes" id="UP000613580"/>
    </source>
</evidence>
<feature type="domain" description="Glycoside hydrolase family 5" evidence="4">
    <location>
        <begin position="88"/>
        <end position="147"/>
    </location>
</feature>
<proteinExistence type="inferred from homology"/>
<reference evidence="5" key="1">
    <citation type="submission" date="2020-05" db="EMBL/GenBank/DDBJ databases">
        <title>Mycena genomes resolve the evolution of fungal bioluminescence.</title>
        <authorList>
            <person name="Tsai I.J."/>
        </authorList>
    </citation>
    <scope>NUCLEOTIDE SEQUENCE</scope>
    <source>
        <strain evidence="5">110903Hualien_Pintung</strain>
    </source>
</reference>
<name>A0A8H6TTW5_MYCCL</name>
<sequence length="859" mass="94463">MPAVPLISPATGNPISSSSYIHTTDCNFVDNAGRTLLLRGVNLSGSSKAPVDRPSYVREGFWETAEAGGESFVGRPLNIDDGSADVHLARLSGWGFNMLRFPITWESLEHEGPGKYDSDFMDYTVRVLRKCKEYGFRVYMDPHQDIWSRFSGGSGAPFWTLAACGINPRNFTATQAAILHCEYPTNADADPASLPAMIWSTNYGRLLSQTLFTLFFAGREFAPRCIIEGMNIQDYLQSHFIEAVGQMADRIRDAGDLLDDCVIGWDSMNEPAEGLCGWVDLSVNPPGQGSTLRKGSHPTPLQGFRLGVGQAQTVENYAFGAFGPSRDGSVTIDPHGLSIWAPPEDEPDGVNARWGWKRDPGWQLGTCIWAQHGVWDVETGFLMLPRYFQTVPGTDATIEFMEDFWKRHFIDFARRIRSAHPEAILFVQPPVFARPVMLENDVLGGRAAYSAHYYDGLTLITRHWNWFNADALGLLRGKYKTTLQAVKIGSAAIRNSLRDQLGILKDDTLTLGQFPTIIGEIGIPFDMDSKKAYYGDAHGRGIGDYSEQEKALDASLNGADGVNAINWTAWTYCPDSSHEWGDGWNMEDLSLWSADDMRTPRSPMYRIGGDDSSATAGAYGSEAGLLKKGGIMATVISAANSSLSLPTRTGVEAAGWRPNPFDFLTDGARAVRAFCRPWPTKLVGYTRSVDFDIASAHFRLVVAVRPQDRLREEELGSEIFVPLVHYAHSRLLRDSADTQSVASLDEELPKGSNNASTVNLVGLPSGPDMTASTSSASTEVASADLRVTAEKGRDLVDIEVEVSGGRWEVEGQTLRWWYDVPAEGEREYTIDIRRRGGAIKVADIGWVDGLCPPESCLVM</sequence>
<dbReference type="InterPro" id="IPR001547">
    <property type="entry name" value="Glyco_hydro_5"/>
</dbReference>
<keyword evidence="3" id="KW-0326">Glycosidase</keyword>
<comment type="similarity">
    <text evidence="1">Belongs to the glycosyl hydrolase 5 (cellulase A) family.</text>
</comment>
<dbReference type="Gene3D" id="3.20.20.80">
    <property type="entry name" value="Glycosidases"/>
    <property type="match status" value="2"/>
</dbReference>
<gene>
    <name evidence="5" type="ORF">HMN09_00047900</name>
</gene>
<dbReference type="SUPFAM" id="SSF51445">
    <property type="entry name" value="(Trans)glycosidases"/>
    <property type="match status" value="1"/>
</dbReference>
<dbReference type="AlphaFoldDB" id="A0A8H6TTW5"/>
<dbReference type="EMBL" id="JACAZE010000001">
    <property type="protein sequence ID" value="KAF7322691.1"/>
    <property type="molecule type" value="Genomic_DNA"/>
</dbReference>